<dbReference type="PROSITE" id="PS00905">
    <property type="entry name" value="GTP1_OBG"/>
    <property type="match status" value="1"/>
</dbReference>
<dbReference type="InterPro" id="IPR006169">
    <property type="entry name" value="GTP1_OBG_dom"/>
</dbReference>
<evidence type="ECO:0000259" key="10">
    <source>
        <dbReference type="PROSITE" id="PS51710"/>
    </source>
</evidence>
<dbReference type="PRINTS" id="PR00326">
    <property type="entry name" value="GTP1OBG"/>
</dbReference>
<dbReference type="PROSITE" id="PS51883">
    <property type="entry name" value="OBG"/>
    <property type="match status" value="1"/>
</dbReference>
<dbReference type="HAMAP" id="MF_01454">
    <property type="entry name" value="GTPase_Obg"/>
    <property type="match status" value="1"/>
</dbReference>
<evidence type="ECO:0000256" key="7">
    <source>
        <dbReference type="ARBA" id="ARBA00022842"/>
    </source>
</evidence>
<feature type="binding site" evidence="9">
    <location>
        <begin position="165"/>
        <end position="172"/>
    </location>
    <ligand>
        <name>GTP</name>
        <dbReference type="ChEBI" id="CHEBI:37565"/>
    </ligand>
</feature>
<dbReference type="OrthoDB" id="9807318at2"/>
<evidence type="ECO:0000259" key="12">
    <source>
        <dbReference type="PROSITE" id="PS51883"/>
    </source>
</evidence>
<keyword evidence="4 9" id="KW-0479">Metal-binding</keyword>
<dbReference type="Pfam" id="PF01926">
    <property type="entry name" value="MMR_HSR1"/>
    <property type="match status" value="1"/>
</dbReference>
<dbReference type="InterPro" id="IPR006074">
    <property type="entry name" value="GTP1-OBG_CS"/>
</dbReference>
<dbReference type="Pfam" id="PF01018">
    <property type="entry name" value="GTP1_OBG"/>
    <property type="match status" value="1"/>
</dbReference>
<accession>A0A226BYT1</accession>
<dbReference type="SUPFAM" id="SSF82051">
    <property type="entry name" value="Obg GTP-binding protein N-terminal domain"/>
    <property type="match status" value="1"/>
</dbReference>
<keyword evidence="8 9" id="KW-0342">GTP-binding</keyword>
<keyword evidence="3 9" id="KW-0963">Cytoplasm</keyword>
<evidence type="ECO:0000256" key="8">
    <source>
        <dbReference type="ARBA" id="ARBA00023134"/>
    </source>
</evidence>
<dbReference type="SUPFAM" id="SSF102741">
    <property type="entry name" value="Obg GTP-binding protein C-terminal domain"/>
    <property type="match status" value="1"/>
</dbReference>
<dbReference type="InterPro" id="IPR027417">
    <property type="entry name" value="P-loop_NTPase"/>
</dbReference>
<feature type="domain" description="Obg" evidence="12">
    <location>
        <begin position="1"/>
        <end position="158"/>
    </location>
</feature>
<feature type="domain" description="OBG-type G" evidence="10">
    <location>
        <begin position="159"/>
        <end position="335"/>
    </location>
</feature>
<dbReference type="GO" id="GO:0042254">
    <property type="term" value="P:ribosome biogenesis"/>
    <property type="evidence" value="ECO:0007669"/>
    <property type="project" value="UniProtKB-UniRule"/>
</dbReference>
<dbReference type="Pfam" id="PF09269">
    <property type="entry name" value="DUF1967"/>
    <property type="match status" value="1"/>
</dbReference>
<evidence type="ECO:0000256" key="1">
    <source>
        <dbReference type="ARBA" id="ARBA00001946"/>
    </source>
</evidence>
<dbReference type="SUPFAM" id="SSF52540">
    <property type="entry name" value="P-loop containing nucleoside triphosphate hydrolases"/>
    <property type="match status" value="1"/>
</dbReference>
<comment type="caution">
    <text evidence="13">The sequence shown here is derived from an EMBL/GenBank/DDBJ whole genome shotgun (WGS) entry which is preliminary data.</text>
</comment>
<organism evidence="13 14">
    <name type="scientific">Natranaerobius trueperi</name>
    <dbReference type="NCBI Taxonomy" id="759412"/>
    <lineage>
        <taxon>Bacteria</taxon>
        <taxon>Bacillati</taxon>
        <taxon>Bacillota</taxon>
        <taxon>Clostridia</taxon>
        <taxon>Natranaerobiales</taxon>
        <taxon>Natranaerobiaceae</taxon>
        <taxon>Natranaerobius</taxon>
    </lineage>
</organism>
<dbReference type="Gene3D" id="2.70.210.12">
    <property type="entry name" value="GTP1/OBG domain"/>
    <property type="match status" value="1"/>
</dbReference>
<evidence type="ECO:0000259" key="11">
    <source>
        <dbReference type="PROSITE" id="PS51881"/>
    </source>
</evidence>
<dbReference type="InterPro" id="IPR014100">
    <property type="entry name" value="GTP-bd_Obg/CgtA"/>
</dbReference>
<dbReference type="InterPro" id="IPR005225">
    <property type="entry name" value="Small_GTP-bd"/>
</dbReference>
<dbReference type="AlphaFoldDB" id="A0A226BYT1"/>
<dbReference type="GO" id="GO:0005737">
    <property type="term" value="C:cytoplasm"/>
    <property type="evidence" value="ECO:0007669"/>
    <property type="project" value="UniProtKB-SubCell"/>
</dbReference>
<keyword evidence="14" id="KW-1185">Reference proteome</keyword>
<dbReference type="InterPro" id="IPR036726">
    <property type="entry name" value="GTP1_OBG_dom_sf"/>
</dbReference>
<dbReference type="PANTHER" id="PTHR11702">
    <property type="entry name" value="DEVELOPMENTALLY REGULATED GTP-BINDING PROTEIN-RELATED"/>
    <property type="match status" value="1"/>
</dbReference>
<dbReference type="CDD" id="cd01898">
    <property type="entry name" value="Obg"/>
    <property type="match status" value="1"/>
</dbReference>
<dbReference type="InterPro" id="IPR015349">
    <property type="entry name" value="OCT_dom"/>
</dbReference>
<dbReference type="InterPro" id="IPR045086">
    <property type="entry name" value="OBG_GTPase"/>
</dbReference>
<feature type="binding site" evidence="9">
    <location>
        <begin position="316"/>
        <end position="318"/>
    </location>
    <ligand>
        <name>GTP</name>
        <dbReference type="ChEBI" id="CHEBI:37565"/>
    </ligand>
</feature>
<dbReference type="EMBL" id="NIQC01000010">
    <property type="protein sequence ID" value="OWZ83932.1"/>
    <property type="molecule type" value="Genomic_DNA"/>
</dbReference>
<comment type="similarity">
    <text evidence="2 9">Belongs to the TRAFAC class OBG-HflX-like GTPase superfamily. OBG GTPase family.</text>
</comment>
<comment type="subcellular location">
    <subcellularLocation>
        <location evidence="9">Cytoplasm</location>
    </subcellularLocation>
</comment>
<dbReference type="PROSITE" id="PS51881">
    <property type="entry name" value="OCT"/>
    <property type="match status" value="1"/>
</dbReference>
<reference evidence="13 14" key="1">
    <citation type="submission" date="2017-06" db="EMBL/GenBank/DDBJ databases">
        <title>Draft Genome Sequence of Natranaerobius trueperi halophilic, alkalithermophilic bacteria from soda lakes.</title>
        <authorList>
            <person name="Zhao B."/>
        </authorList>
    </citation>
    <scope>NUCLEOTIDE SEQUENCE [LARGE SCALE GENOMIC DNA]</scope>
    <source>
        <strain evidence="13 14">DSM 18760</strain>
    </source>
</reference>
<dbReference type="GO" id="GO:0003924">
    <property type="term" value="F:GTPase activity"/>
    <property type="evidence" value="ECO:0007669"/>
    <property type="project" value="UniProtKB-UniRule"/>
</dbReference>
<dbReference type="Gene3D" id="3.40.50.300">
    <property type="entry name" value="P-loop containing nucleotide triphosphate hydrolases"/>
    <property type="match status" value="1"/>
</dbReference>
<feature type="binding site" evidence="9">
    <location>
        <begin position="190"/>
        <end position="194"/>
    </location>
    <ligand>
        <name>GTP</name>
        <dbReference type="ChEBI" id="CHEBI:37565"/>
    </ligand>
</feature>
<name>A0A226BYT1_9FIRM</name>
<dbReference type="GO" id="GO:0000287">
    <property type="term" value="F:magnesium ion binding"/>
    <property type="evidence" value="ECO:0007669"/>
    <property type="project" value="InterPro"/>
</dbReference>
<dbReference type="PANTHER" id="PTHR11702:SF31">
    <property type="entry name" value="MITOCHONDRIAL RIBOSOME-ASSOCIATED GTPASE 2"/>
    <property type="match status" value="1"/>
</dbReference>
<evidence type="ECO:0000313" key="14">
    <source>
        <dbReference type="Proteomes" id="UP000214588"/>
    </source>
</evidence>
<dbReference type="NCBIfam" id="TIGR03595">
    <property type="entry name" value="Obg_CgtA_exten"/>
    <property type="match status" value="1"/>
</dbReference>
<evidence type="ECO:0000256" key="4">
    <source>
        <dbReference type="ARBA" id="ARBA00022723"/>
    </source>
</evidence>
<dbReference type="NCBIfam" id="NF008955">
    <property type="entry name" value="PRK12297.1"/>
    <property type="match status" value="1"/>
</dbReference>
<dbReference type="InterPro" id="IPR031167">
    <property type="entry name" value="G_OBG"/>
</dbReference>
<dbReference type="InterPro" id="IPR006073">
    <property type="entry name" value="GTP-bd"/>
</dbReference>
<dbReference type="NCBIfam" id="NF008954">
    <property type="entry name" value="PRK12296.1"/>
    <property type="match status" value="1"/>
</dbReference>
<proteinExistence type="inferred from homology"/>
<dbReference type="GO" id="GO:0005525">
    <property type="term" value="F:GTP binding"/>
    <property type="evidence" value="ECO:0007669"/>
    <property type="project" value="UniProtKB-UniRule"/>
</dbReference>
<dbReference type="RefSeq" id="WP_089023392.1">
    <property type="nucleotide sequence ID" value="NZ_NIQC01000010.1"/>
</dbReference>
<dbReference type="Proteomes" id="UP000214588">
    <property type="component" value="Unassembled WGS sequence"/>
</dbReference>
<evidence type="ECO:0000313" key="13">
    <source>
        <dbReference type="EMBL" id="OWZ83932.1"/>
    </source>
</evidence>
<evidence type="ECO:0000256" key="3">
    <source>
        <dbReference type="ARBA" id="ARBA00022490"/>
    </source>
</evidence>
<keyword evidence="7 9" id="KW-0460">Magnesium</keyword>
<evidence type="ECO:0000256" key="9">
    <source>
        <dbReference type="HAMAP-Rule" id="MF_01454"/>
    </source>
</evidence>
<sequence>MFVDKAKIYVKGGDGGNGIVAFRREKYVPDGGPSGGDGGDGGNVIFEVDPGLKSLVDFKYNVHIKAERGAHGEGSKKHGRSGKDRIVRVPPGTVVKDAQTEKNICDLVFDGDQYTVAKGGRGGRGNARFATANNKAPKFSEEGKLGEEQWLILELKVIAEVGLIGFPNVGKSTLLSRVSKAEPKVADYHFTTINPNLGVVDLDEGKRFIVADIPGLIEGAHKGKGLGDRFLKHIERTKILVHVLDISGVEGRDPIEDFYAINEELVGYNQTVANKPQIIAANKVDLGEVAHNNLEGLKEQLKSDSNFSDIKIFPISAVTGEGLENLLYFVADKIEELPDIEPEESEYEKEEENLITEQEADEVLYTLDKDGTTKESIKTIRIEKQNDLFIVKNYELEDIVQRVDVFTKEGQEYFQEKADQLELEKTLRKYGIKEGDTVKIGDFEFIYQE</sequence>
<evidence type="ECO:0000256" key="6">
    <source>
        <dbReference type="ARBA" id="ARBA00022801"/>
    </source>
</evidence>
<dbReference type="EC" id="3.6.5.-" evidence="9"/>
<dbReference type="PROSITE" id="PS51710">
    <property type="entry name" value="G_OBG"/>
    <property type="match status" value="1"/>
</dbReference>
<dbReference type="InterPro" id="IPR036346">
    <property type="entry name" value="GTP-bd_prot_GTP1/OBG_C_sf"/>
</dbReference>
<evidence type="ECO:0000256" key="2">
    <source>
        <dbReference type="ARBA" id="ARBA00007699"/>
    </source>
</evidence>
<dbReference type="Gene3D" id="3.30.300.350">
    <property type="entry name" value="GTP-binding protein OBG, C-terminal domain"/>
    <property type="match status" value="1"/>
</dbReference>
<evidence type="ECO:0000256" key="5">
    <source>
        <dbReference type="ARBA" id="ARBA00022741"/>
    </source>
</evidence>
<feature type="binding site" evidence="9">
    <location>
        <begin position="212"/>
        <end position="215"/>
    </location>
    <ligand>
        <name>GTP</name>
        <dbReference type="ChEBI" id="CHEBI:37565"/>
    </ligand>
</feature>
<comment type="function">
    <text evidence="9">An essential GTPase which binds GTP, GDP and possibly (p)ppGpp with moderate affinity, with high nucleotide exchange rates and a fairly low GTP hydrolysis rate. Plays a role in control of the cell cycle, stress response, ribosome biogenesis and in those bacteria that undergo differentiation, in morphogenesis control.</text>
</comment>
<dbReference type="FunFam" id="2.70.210.12:FF:000001">
    <property type="entry name" value="GTPase Obg"/>
    <property type="match status" value="1"/>
</dbReference>
<feature type="binding site" evidence="9">
    <location>
        <position position="172"/>
    </location>
    <ligand>
        <name>Mg(2+)</name>
        <dbReference type="ChEBI" id="CHEBI:18420"/>
    </ligand>
</feature>
<keyword evidence="5 9" id="KW-0547">Nucleotide-binding</keyword>
<dbReference type="NCBIfam" id="TIGR02729">
    <property type="entry name" value="Obg_CgtA"/>
    <property type="match status" value="1"/>
</dbReference>
<gene>
    <name evidence="9" type="primary">obg</name>
    <name evidence="13" type="ORF">CDO51_05975</name>
</gene>
<comment type="subunit">
    <text evidence="9">Monomer.</text>
</comment>
<keyword evidence="6 9" id="KW-0378">Hydrolase</keyword>
<dbReference type="PIRSF" id="PIRSF002401">
    <property type="entry name" value="GTP_bd_Obg/CgtA"/>
    <property type="match status" value="1"/>
</dbReference>
<protein>
    <recommendedName>
        <fullName evidence="9">GTPase Obg</fullName>
        <ecNumber evidence="9">3.6.5.-</ecNumber>
    </recommendedName>
    <alternativeName>
        <fullName evidence="9">GTP-binding protein Obg</fullName>
    </alternativeName>
</protein>
<feature type="domain" description="OCT" evidence="11">
    <location>
        <begin position="369"/>
        <end position="449"/>
    </location>
</feature>
<comment type="cofactor">
    <cofactor evidence="1 9">
        <name>Mg(2+)</name>
        <dbReference type="ChEBI" id="CHEBI:18420"/>
    </cofactor>
</comment>
<dbReference type="NCBIfam" id="NF008956">
    <property type="entry name" value="PRK12299.1"/>
    <property type="match status" value="1"/>
</dbReference>
<feature type="binding site" evidence="9">
    <location>
        <position position="192"/>
    </location>
    <ligand>
        <name>Mg(2+)</name>
        <dbReference type="ChEBI" id="CHEBI:18420"/>
    </ligand>
</feature>
<dbReference type="NCBIfam" id="TIGR00231">
    <property type="entry name" value="small_GTP"/>
    <property type="match status" value="1"/>
</dbReference>
<feature type="binding site" evidence="9">
    <location>
        <begin position="282"/>
        <end position="285"/>
    </location>
    <ligand>
        <name>GTP</name>
        <dbReference type="ChEBI" id="CHEBI:37565"/>
    </ligand>
</feature>